<dbReference type="PANTHER" id="PTHR30329:SF21">
    <property type="entry name" value="LIPOPROTEIN YIAD-RELATED"/>
    <property type="match status" value="1"/>
</dbReference>
<evidence type="ECO:0000256" key="1">
    <source>
        <dbReference type="PROSITE-ProRule" id="PRU00473"/>
    </source>
</evidence>
<reference evidence="6 7" key="1">
    <citation type="submission" date="2021-05" db="EMBL/GenBank/DDBJ databases">
        <title>A Polyphasic approach of four new species of the genus Ohtaekwangia: Ohtaekwangia histidinii sp. nov., Ohtaekwangia cretensis sp. nov., Ohtaekwangia indiensis sp. nov., Ohtaekwangia reichenbachii sp. nov. from diverse environment.</title>
        <authorList>
            <person name="Octaviana S."/>
        </authorList>
    </citation>
    <scope>NUCLEOTIDE SEQUENCE [LARGE SCALE GENOMIC DNA]</scope>
    <source>
        <strain evidence="6 7">PWU37</strain>
    </source>
</reference>
<evidence type="ECO:0000256" key="2">
    <source>
        <dbReference type="SAM" id="MobiDB-lite"/>
    </source>
</evidence>
<dbReference type="PROSITE" id="PS51123">
    <property type="entry name" value="OMPA_2"/>
    <property type="match status" value="1"/>
</dbReference>
<dbReference type="RefSeq" id="WP_254090797.1">
    <property type="nucleotide sequence ID" value="NZ_JAHESC010000017.1"/>
</dbReference>
<proteinExistence type="predicted"/>
<feature type="compositionally biased region" description="Basic and acidic residues" evidence="2">
    <location>
        <begin position="165"/>
        <end position="176"/>
    </location>
</feature>
<keyword evidence="7" id="KW-1185">Reference proteome</keyword>
<dbReference type="Pfam" id="PF00691">
    <property type="entry name" value="OmpA"/>
    <property type="match status" value="1"/>
</dbReference>
<organism evidence="6 7">
    <name type="scientific">Dawidia soli</name>
    <dbReference type="NCBI Taxonomy" id="2782352"/>
    <lineage>
        <taxon>Bacteria</taxon>
        <taxon>Pseudomonadati</taxon>
        <taxon>Bacteroidota</taxon>
        <taxon>Cytophagia</taxon>
        <taxon>Cytophagales</taxon>
        <taxon>Chryseotaleaceae</taxon>
        <taxon>Dawidia</taxon>
    </lineage>
</organism>
<feature type="region of interest" description="Disordered" evidence="2">
    <location>
        <begin position="111"/>
        <end position="176"/>
    </location>
</feature>
<dbReference type="Gene3D" id="3.30.1330.60">
    <property type="entry name" value="OmpA-like domain"/>
    <property type="match status" value="1"/>
</dbReference>
<feature type="signal peptide" evidence="3">
    <location>
        <begin position="1"/>
        <end position="23"/>
    </location>
</feature>
<dbReference type="InterPro" id="IPR050330">
    <property type="entry name" value="Bact_OuterMem_StrucFunc"/>
</dbReference>
<accession>A0AAP2D983</accession>
<dbReference type="InterPro" id="IPR036737">
    <property type="entry name" value="OmpA-like_sf"/>
</dbReference>
<dbReference type="CDD" id="cd07185">
    <property type="entry name" value="OmpA_C-like"/>
    <property type="match status" value="1"/>
</dbReference>
<feature type="compositionally biased region" description="Polar residues" evidence="2">
    <location>
        <begin position="111"/>
        <end position="120"/>
    </location>
</feature>
<sequence>MKTLFFSALAGVFSVLTVQPAYAIYREQSLDDAQNYVVIGAFKYQRNAIRFSQHANHDLSLHATIQLNPVRKLYYVYVLRTTDRAAAISEARRLRAESELTDTWVFSGSLEQGTTASSPEKSMGVDINPDTQQKMEQVPKEKEPTPVTTEPVIANVAGPPLPEPEPEKKSEVIDDGKPGKPFIFHLYRATDNAKVEGAVKAIDLDRARKIGEYKGNEVVKVGDPASKTDSVGLVAEVFGYRKQQINLYYNKPEGEGIETNADGAVEIPFGLVRLRKGDISVMFNVLFYRDAAVMRPESRYEVQSLRDMMKENPKYKIRIHGHTNGNATGKIISMPEGSTEFFALKGTKEGFGTAKALSEERAQAIKNFLIHDGIEPDRMEIKAWGGKRPLYDKMSNRAQENVRVEIEILEDK</sequence>
<comment type="caution">
    <text evidence="6">The sequence shown here is derived from an EMBL/GenBank/DDBJ whole genome shotgun (WGS) entry which is preliminary data.</text>
</comment>
<gene>
    <name evidence="6" type="ORF">KK078_13440</name>
</gene>
<evidence type="ECO:0000256" key="3">
    <source>
        <dbReference type="SAM" id="SignalP"/>
    </source>
</evidence>
<dbReference type="Proteomes" id="UP001319180">
    <property type="component" value="Unassembled WGS sequence"/>
</dbReference>
<feature type="domain" description="OmpA-like" evidence="4">
    <location>
        <begin position="274"/>
        <end position="412"/>
    </location>
</feature>
<protein>
    <submittedName>
        <fullName evidence="6">OmpA family protein</fullName>
    </submittedName>
</protein>
<name>A0AAP2D983_9BACT</name>
<dbReference type="InterPro" id="IPR006665">
    <property type="entry name" value="OmpA-like"/>
</dbReference>
<dbReference type="EMBL" id="JAHESC010000017">
    <property type="protein sequence ID" value="MBT1687569.1"/>
    <property type="molecule type" value="Genomic_DNA"/>
</dbReference>
<dbReference type="GO" id="GO:0042834">
    <property type="term" value="F:peptidoglycan binding"/>
    <property type="evidence" value="ECO:0007669"/>
    <property type="project" value="InterPro"/>
</dbReference>
<dbReference type="InterPro" id="IPR007730">
    <property type="entry name" value="SPOR-like_dom"/>
</dbReference>
<evidence type="ECO:0000259" key="5">
    <source>
        <dbReference type="PROSITE" id="PS51724"/>
    </source>
</evidence>
<evidence type="ECO:0000313" key="7">
    <source>
        <dbReference type="Proteomes" id="UP001319180"/>
    </source>
</evidence>
<dbReference type="GO" id="GO:0016020">
    <property type="term" value="C:membrane"/>
    <property type="evidence" value="ECO:0007669"/>
    <property type="project" value="UniProtKB-UniRule"/>
</dbReference>
<keyword evidence="3" id="KW-0732">Signal</keyword>
<evidence type="ECO:0000313" key="6">
    <source>
        <dbReference type="EMBL" id="MBT1687569.1"/>
    </source>
</evidence>
<dbReference type="PROSITE" id="PS51724">
    <property type="entry name" value="SPOR"/>
    <property type="match status" value="1"/>
</dbReference>
<dbReference type="SUPFAM" id="SSF103088">
    <property type="entry name" value="OmpA-like"/>
    <property type="match status" value="1"/>
</dbReference>
<dbReference type="AlphaFoldDB" id="A0AAP2D983"/>
<feature type="domain" description="SPOR" evidence="5">
    <location>
        <begin position="29"/>
        <end position="107"/>
    </location>
</feature>
<dbReference type="PANTHER" id="PTHR30329">
    <property type="entry name" value="STATOR ELEMENT OF FLAGELLAR MOTOR COMPLEX"/>
    <property type="match status" value="1"/>
</dbReference>
<feature type="chain" id="PRO_5043050709" evidence="3">
    <location>
        <begin position="24"/>
        <end position="412"/>
    </location>
</feature>
<keyword evidence="1" id="KW-0472">Membrane</keyword>
<evidence type="ECO:0000259" key="4">
    <source>
        <dbReference type="PROSITE" id="PS51123"/>
    </source>
</evidence>